<keyword evidence="3" id="KW-1185">Reference proteome</keyword>
<feature type="transmembrane region" description="Helical" evidence="1">
    <location>
        <begin position="110"/>
        <end position="143"/>
    </location>
</feature>
<feature type="transmembrane region" description="Helical" evidence="1">
    <location>
        <begin position="207"/>
        <end position="234"/>
    </location>
</feature>
<dbReference type="Proteomes" id="UP000680132">
    <property type="component" value="Unassembled WGS sequence"/>
</dbReference>
<keyword evidence="1" id="KW-0812">Transmembrane</keyword>
<dbReference type="AlphaFoldDB" id="A0A939QKY5"/>
<evidence type="ECO:0000256" key="1">
    <source>
        <dbReference type="SAM" id="Phobius"/>
    </source>
</evidence>
<proteinExistence type="predicted"/>
<feature type="transmembrane region" description="Helical" evidence="1">
    <location>
        <begin position="6"/>
        <end position="26"/>
    </location>
</feature>
<feature type="transmembrane region" description="Helical" evidence="1">
    <location>
        <begin position="69"/>
        <end position="89"/>
    </location>
</feature>
<protein>
    <submittedName>
        <fullName evidence="2">DUF1361 domain-containing protein</fullName>
    </submittedName>
</protein>
<dbReference type="RefSeq" id="WP_208504958.1">
    <property type="nucleotide sequence ID" value="NZ_JAGFOA010000007.1"/>
</dbReference>
<accession>A0A939QKY5</accession>
<organism evidence="2 3">
    <name type="scientific">Microbacterium stercoris</name>
    <dbReference type="NCBI Taxonomy" id="2820289"/>
    <lineage>
        <taxon>Bacteria</taxon>
        <taxon>Bacillati</taxon>
        <taxon>Actinomycetota</taxon>
        <taxon>Actinomycetes</taxon>
        <taxon>Micrococcales</taxon>
        <taxon>Microbacteriaceae</taxon>
        <taxon>Microbacterium</taxon>
    </lineage>
</organism>
<keyword evidence="1" id="KW-0472">Membrane</keyword>
<evidence type="ECO:0000313" key="3">
    <source>
        <dbReference type="Proteomes" id="UP000680132"/>
    </source>
</evidence>
<sequence>MTELLLTAGVGVIALNVYALLLVILRGPLFRTRVYRPMLLNIGLSVAPAVVLLIVVVVLLIVVEAFPSPIAMWSVMGVGAIIWLLLLPNSAYLITELNFSHRRDEDDVPLWFDIVLVLTLAMSGVINTLANVALVQLLAVLVAAPNAAYPLHHPVSWGAAALALVLVALGMYLGRYVRFNSWDLLRPARFLRKLVDHFREPRNSAAAAGFVITHSVFLTILYVIIAAPTLLAIVP</sequence>
<feature type="transmembrane region" description="Helical" evidence="1">
    <location>
        <begin position="38"/>
        <end position="63"/>
    </location>
</feature>
<dbReference type="Pfam" id="PF07099">
    <property type="entry name" value="DUF1361"/>
    <property type="match status" value="1"/>
</dbReference>
<comment type="caution">
    <text evidence="2">The sequence shown here is derived from an EMBL/GenBank/DDBJ whole genome shotgun (WGS) entry which is preliminary data.</text>
</comment>
<dbReference type="EMBL" id="JAGFOA010000007">
    <property type="protein sequence ID" value="MBO3664848.1"/>
    <property type="molecule type" value="Genomic_DNA"/>
</dbReference>
<dbReference type="InterPro" id="IPR009793">
    <property type="entry name" value="DUF1361"/>
</dbReference>
<reference evidence="2" key="1">
    <citation type="submission" date="2021-03" db="EMBL/GenBank/DDBJ databases">
        <title>Microbacterium sp. nov., a novel actinobacterium isolated from cow dung.</title>
        <authorList>
            <person name="Zhang L."/>
        </authorList>
    </citation>
    <scope>NUCLEOTIDE SEQUENCE</scope>
    <source>
        <strain evidence="2">NEAU-LLB</strain>
    </source>
</reference>
<feature type="transmembrane region" description="Helical" evidence="1">
    <location>
        <begin position="155"/>
        <end position="174"/>
    </location>
</feature>
<gene>
    <name evidence="2" type="ORF">J5V96_15235</name>
</gene>
<evidence type="ECO:0000313" key="2">
    <source>
        <dbReference type="EMBL" id="MBO3664848.1"/>
    </source>
</evidence>
<keyword evidence="1" id="KW-1133">Transmembrane helix</keyword>
<name>A0A939QKY5_9MICO</name>